<dbReference type="RefSeq" id="WP_014424986.1">
    <property type="nucleotide sequence ID" value="NC_017068.1"/>
</dbReference>
<dbReference type="AlphaFoldDB" id="I0GS18"/>
<dbReference type="EMBL" id="AP012292">
    <property type="protein sequence ID" value="BAL83555.1"/>
    <property type="molecule type" value="Genomic_DNA"/>
</dbReference>
<evidence type="ECO:0000313" key="2">
    <source>
        <dbReference type="Proteomes" id="UP000007887"/>
    </source>
</evidence>
<reference evidence="1 2" key="1">
    <citation type="submission" date="2011-10" db="EMBL/GenBank/DDBJ databases">
        <title>Whole genome sequence of Selenomonas ruminantium subsp. lactilytica TAM6421.</title>
        <authorList>
            <person name="Oguchi A."/>
            <person name="Ankai A."/>
            <person name="Kaneko J."/>
            <person name="Yamada-Narita S."/>
            <person name="Fukui S."/>
            <person name="Takahashi M."/>
            <person name="Onodera T."/>
            <person name="Kojima S."/>
            <person name="Fushimi T."/>
            <person name="Abe N."/>
            <person name="Kamio Y."/>
            <person name="Yamazaki S."/>
            <person name="Fujita N."/>
        </authorList>
    </citation>
    <scope>NUCLEOTIDE SEQUENCE [LARGE SCALE GENOMIC DNA]</scope>
    <source>
        <strain evidence="2">NBRC 103574 / TAM6421</strain>
    </source>
</reference>
<proteinExistence type="predicted"/>
<evidence type="ECO:0000313" key="1">
    <source>
        <dbReference type="EMBL" id="BAL83555.1"/>
    </source>
</evidence>
<gene>
    <name evidence="1" type="ordered locus">SELR_18470</name>
</gene>
<dbReference type="eggNOG" id="ENOG5032ZWW">
    <property type="taxonomic scope" value="Bacteria"/>
</dbReference>
<dbReference type="KEGG" id="sri:SELR_18470"/>
<organism evidence="1 2">
    <name type="scientific">Selenomonas ruminantium subsp. lactilytica (strain NBRC 103574 / TAM6421)</name>
    <dbReference type="NCBI Taxonomy" id="927704"/>
    <lineage>
        <taxon>Bacteria</taxon>
        <taxon>Bacillati</taxon>
        <taxon>Bacillota</taxon>
        <taxon>Negativicutes</taxon>
        <taxon>Selenomonadales</taxon>
        <taxon>Selenomonadaceae</taxon>
        <taxon>Selenomonas</taxon>
    </lineage>
</organism>
<accession>I0GS18</accession>
<dbReference type="HOGENOM" id="CLU_118829_0_0_9"/>
<sequence length="189" mass="20762">MITKPMGWDEAVANDGTFKKLPAGGHACVIVQARLTKSKSKGEDMLELAFDIDGGEYNGYFGEQYVRNQQNYPDDAKWPNGGVYRQVLVGNSMSNAKGMFLNIEKSNPGWNWNWDETELKGKKFGGVFREEQYRNAKGEPKMRIACIAVRPVEGITEVAVPEPKLLGDTGVGAGYGNYGGGLSSEEIPF</sequence>
<protein>
    <submittedName>
        <fullName evidence="1">Uncharacterized protein</fullName>
    </submittedName>
</protein>
<dbReference type="PATRIC" id="fig|927704.6.peg.1922"/>
<name>I0GS18_SELRL</name>
<dbReference type="OrthoDB" id="2033201at2"/>
<dbReference type="Proteomes" id="UP000007887">
    <property type="component" value="Chromosome"/>
</dbReference>